<dbReference type="STRING" id="59922.P9303_16461"/>
<dbReference type="PANTHER" id="PTHR11079">
    <property type="entry name" value="CYTOSINE DEAMINASE FAMILY MEMBER"/>
    <property type="match status" value="1"/>
</dbReference>
<dbReference type="InterPro" id="IPR016192">
    <property type="entry name" value="APOBEC/CMP_deaminase_Zn-bd"/>
</dbReference>
<dbReference type="EC" id="3.5.4.1" evidence="4"/>
<keyword evidence="1" id="KW-0479">Metal-binding</keyword>
<gene>
    <name evidence="4" type="primary">cumB</name>
    <name evidence="4" type="ordered locus">P9303_16461</name>
</gene>
<dbReference type="GO" id="GO:0002100">
    <property type="term" value="P:tRNA wobble adenosine to inosine editing"/>
    <property type="evidence" value="ECO:0007669"/>
    <property type="project" value="InterPro"/>
</dbReference>
<dbReference type="GO" id="GO:0052717">
    <property type="term" value="F:tRNA-specific adenosine-34 deaminase activity"/>
    <property type="evidence" value="ECO:0007669"/>
    <property type="project" value="UniProtKB-EC"/>
</dbReference>
<reference evidence="4 5" key="1">
    <citation type="journal article" date="2007" name="PLoS Genet.">
        <title>Patterns and implications of gene gain and loss in the evolution of Prochlorococcus.</title>
        <authorList>
            <person name="Kettler G.C."/>
            <person name="Martiny A.C."/>
            <person name="Huang K."/>
            <person name="Zucker J."/>
            <person name="Coleman M.L."/>
            <person name="Rodrigue S."/>
            <person name="Chen F."/>
            <person name="Lapidus A."/>
            <person name="Ferriera S."/>
            <person name="Johnson J."/>
            <person name="Steglich C."/>
            <person name="Church G.M."/>
            <person name="Richardson P."/>
            <person name="Chisholm S.W."/>
        </authorList>
    </citation>
    <scope>NUCLEOTIDE SEQUENCE [LARGE SCALE GENOMIC DNA]</scope>
    <source>
        <strain evidence="4 5">MIT 9303</strain>
    </source>
</reference>
<protein>
    <submittedName>
        <fullName evidence="4">Putative cytidine/deoxycytidylate deaminase</fullName>
        <ecNumber evidence="4">3.5.4.1</ecNumber>
    </submittedName>
</protein>
<dbReference type="Proteomes" id="UP000002274">
    <property type="component" value="Chromosome"/>
</dbReference>
<evidence type="ECO:0000256" key="1">
    <source>
        <dbReference type="ARBA" id="ARBA00022723"/>
    </source>
</evidence>
<dbReference type="PROSITE" id="PS51747">
    <property type="entry name" value="CYT_DCMP_DEAMINASES_2"/>
    <property type="match status" value="1"/>
</dbReference>
<dbReference type="PANTHER" id="PTHR11079:SF179">
    <property type="entry name" value="TRNA(ADENINE(34)) DEAMINASE, CHLOROPLASTIC"/>
    <property type="match status" value="1"/>
</dbReference>
<dbReference type="SUPFAM" id="SSF53927">
    <property type="entry name" value="Cytidine deaminase-like"/>
    <property type="match status" value="1"/>
</dbReference>
<feature type="domain" description="CMP/dCMP-type deaminase" evidence="3">
    <location>
        <begin position="1"/>
        <end position="113"/>
    </location>
</feature>
<dbReference type="BioCyc" id="PMAR59922:G1G80-1432-MONOMER"/>
<dbReference type="PROSITE" id="PS00903">
    <property type="entry name" value="CYT_DCMP_DEAMINASES_1"/>
    <property type="match status" value="1"/>
</dbReference>
<dbReference type="Gene3D" id="3.40.140.10">
    <property type="entry name" value="Cytidine Deaminase, domain 2"/>
    <property type="match status" value="1"/>
</dbReference>
<evidence type="ECO:0000313" key="5">
    <source>
        <dbReference type="Proteomes" id="UP000002274"/>
    </source>
</evidence>
<dbReference type="KEGG" id="pmf:P9303_16461"/>
<dbReference type="InterPro" id="IPR016193">
    <property type="entry name" value="Cytidine_deaminase-like"/>
</dbReference>
<dbReference type="CDD" id="cd01285">
    <property type="entry name" value="nucleoside_deaminase"/>
    <property type="match status" value="1"/>
</dbReference>
<evidence type="ECO:0000259" key="3">
    <source>
        <dbReference type="PROSITE" id="PS51747"/>
    </source>
</evidence>
<proteinExistence type="predicted"/>
<keyword evidence="2" id="KW-0862">Zinc</keyword>
<evidence type="ECO:0000256" key="2">
    <source>
        <dbReference type="ARBA" id="ARBA00022833"/>
    </source>
</evidence>
<sequence length="163" mass="18242">MQCRCWMLRLLTRAKQLGGLGEVPVSAVVLDADGRCIGHGSNQRHRGRDPLGHAELIALRQAAWLRSDWRFNDCTLIVTLEPCPMCAGALTQARMGQVIFAAHDPKRGGLGSTINLGDHPSAHHKMRVLGGVMEVEARQQLEAWFKQQRQRFHENEVTLTRTD</sequence>
<dbReference type="EMBL" id="CP000554">
    <property type="protein sequence ID" value="ABM78390.1"/>
    <property type="molecule type" value="Genomic_DNA"/>
</dbReference>
<name>A2CA80_PROM3</name>
<dbReference type="Pfam" id="PF00383">
    <property type="entry name" value="dCMP_cyt_deam_1"/>
    <property type="match status" value="1"/>
</dbReference>
<dbReference type="RefSeq" id="WP_011826279.1">
    <property type="nucleotide sequence ID" value="NC_008820.1"/>
</dbReference>
<accession>A2CA80</accession>
<dbReference type="InterPro" id="IPR002125">
    <property type="entry name" value="CMP_dCMP_dom"/>
</dbReference>
<dbReference type="AlphaFoldDB" id="A2CA80"/>
<keyword evidence="4" id="KW-0378">Hydrolase</keyword>
<dbReference type="GO" id="GO:0008270">
    <property type="term" value="F:zinc ion binding"/>
    <property type="evidence" value="ECO:0007669"/>
    <property type="project" value="InterPro"/>
</dbReference>
<organism evidence="4 5">
    <name type="scientific">Prochlorococcus marinus (strain MIT 9303)</name>
    <dbReference type="NCBI Taxonomy" id="59922"/>
    <lineage>
        <taxon>Bacteria</taxon>
        <taxon>Bacillati</taxon>
        <taxon>Cyanobacteriota</taxon>
        <taxon>Cyanophyceae</taxon>
        <taxon>Synechococcales</taxon>
        <taxon>Prochlorococcaceae</taxon>
        <taxon>Prochlorococcus</taxon>
    </lineage>
</organism>
<evidence type="ECO:0000313" key="4">
    <source>
        <dbReference type="EMBL" id="ABM78390.1"/>
    </source>
</evidence>
<dbReference type="HOGENOM" id="CLU_025810_3_2_3"/>